<keyword evidence="2 5" id="KW-0812">Transmembrane</keyword>
<evidence type="ECO:0000259" key="6">
    <source>
        <dbReference type="PROSITE" id="PS50850"/>
    </source>
</evidence>
<name>A0A1L9WQV6_ASPA1</name>
<protein>
    <recommendedName>
        <fullName evidence="6">Major facilitator superfamily (MFS) profile domain-containing protein</fullName>
    </recommendedName>
</protein>
<evidence type="ECO:0000313" key="7">
    <source>
        <dbReference type="EMBL" id="OJJ98562.1"/>
    </source>
</evidence>
<dbReference type="InterPro" id="IPR011701">
    <property type="entry name" value="MFS"/>
</dbReference>
<dbReference type="AlphaFoldDB" id="A0A1L9WQV6"/>
<dbReference type="VEuPathDB" id="FungiDB:ASPACDRAFT_1881911"/>
<feature type="transmembrane region" description="Helical" evidence="5">
    <location>
        <begin position="81"/>
        <end position="99"/>
    </location>
</feature>
<evidence type="ECO:0000313" key="8">
    <source>
        <dbReference type="Proteomes" id="UP000184546"/>
    </source>
</evidence>
<keyword evidence="8" id="KW-1185">Reference proteome</keyword>
<sequence length="484" mass="52702">MSLEPSMIPNRANAAVSTTNTYINPASTAQVADPSQFSWKFHVVATGTYFVFNTSLGTSLPSGAKDKLAMAFQFSTDDMRLVLPTSLYMAGFALGPLAFGPLSEYFGRKPILLVTCAIYLIFTMGCALAPSFPALLVFRLIAGVGGAAPNAVLGGLYTDIYANPHHRGMAMSWFIFTAIIPSLLGPAISGFVATASWRWPFWTGLITGGPALPLLLTMPETYYPVLARTHNNSLIPGGSKPRLLQLADMVQFLQRPFVLLMKEPIVLFCSVYLAMTYSLLFLYFQGYFVVFQGNMCNIKPPCHPLLTICLVLLGSVIALLLFSLYSTYHSNALKAGLDWATVEEYRRLPIACIGAPILPVSLFWFGWSSNPEIHAVVPMMSGIFFGIGYLLIFMSLLNYLTDAYPHWSASAASAASTSRALFAVALPLATTPMYANLGISWANSVLGFISIALGVVPFVLIRYGAQIRRRSKRAHTDATNLSLE</sequence>
<dbReference type="EMBL" id="KV878980">
    <property type="protein sequence ID" value="OJJ98562.1"/>
    <property type="molecule type" value="Genomic_DNA"/>
</dbReference>
<dbReference type="OMA" id="ARTHNNS"/>
<evidence type="ECO:0000256" key="1">
    <source>
        <dbReference type="ARBA" id="ARBA00004141"/>
    </source>
</evidence>
<feature type="transmembrane region" description="Helical" evidence="5">
    <location>
        <begin position="265"/>
        <end position="285"/>
    </location>
</feature>
<reference evidence="8" key="1">
    <citation type="journal article" date="2017" name="Genome Biol.">
        <title>Comparative genomics reveals high biological diversity and specific adaptations in the industrially and medically important fungal genus Aspergillus.</title>
        <authorList>
            <person name="de Vries R.P."/>
            <person name="Riley R."/>
            <person name="Wiebenga A."/>
            <person name="Aguilar-Osorio G."/>
            <person name="Amillis S."/>
            <person name="Uchima C.A."/>
            <person name="Anderluh G."/>
            <person name="Asadollahi M."/>
            <person name="Askin M."/>
            <person name="Barry K."/>
            <person name="Battaglia E."/>
            <person name="Bayram O."/>
            <person name="Benocci T."/>
            <person name="Braus-Stromeyer S.A."/>
            <person name="Caldana C."/>
            <person name="Canovas D."/>
            <person name="Cerqueira G.C."/>
            <person name="Chen F."/>
            <person name="Chen W."/>
            <person name="Choi C."/>
            <person name="Clum A."/>
            <person name="Dos Santos R.A."/>
            <person name="Damasio A.R."/>
            <person name="Diallinas G."/>
            <person name="Emri T."/>
            <person name="Fekete E."/>
            <person name="Flipphi M."/>
            <person name="Freyberg S."/>
            <person name="Gallo A."/>
            <person name="Gournas C."/>
            <person name="Habgood R."/>
            <person name="Hainaut M."/>
            <person name="Harispe M.L."/>
            <person name="Henrissat B."/>
            <person name="Hilden K.S."/>
            <person name="Hope R."/>
            <person name="Hossain A."/>
            <person name="Karabika E."/>
            <person name="Karaffa L."/>
            <person name="Karanyi Z."/>
            <person name="Krasevec N."/>
            <person name="Kuo A."/>
            <person name="Kusch H."/>
            <person name="LaButti K."/>
            <person name="Lagendijk E.L."/>
            <person name="Lapidus A."/>
            <person name="Levasseur A."/>
            <person name="Lindquist E."/>
            <person name="Lipzen A."/>
            <person name="Logrieco A.F."/>
            <person name="MacCabe A."/>
            <person name="Maekelae M.R."/>
            <person name="Malavazi I."/>
            <person name="Melin P."/>
            <person name="Meyer V."/>
            <person name="Mielnichuk N."/>
            <person name="Miskei M."/>
            <person name="Molnar A.P."/>
            <person name="Mule G."/>
            <person name="Ngan C.Y."/>
            <person name="Orejas M."/>
            <person name="Orosz E."/>
            <person name="Ouedraogo J.P."/>
            <person name="Overkamp K.M."/>
            <person name="Park H.-S."/>
            <person name="Perrone G."/>
            <person name="Piumi F."/>
            <person name="Punt P.J."/>
            <person name="Ram A.F."/>
            <person name="Ramon A."/>
            <person name="Rauscher S."/>
            <person name="Record E."/>
            <person name="Riano-Pachon D.M."/>
            <person name="Robert V."/>
            <person name="Roehrig J."/>
            <person name="Ruller R."/>
            <person name="Salamov A."/>
            <person name="Salih N.S."/>
            <person name="Samson R.A."/>
            <person name="Sandor E."/>
            <person name="Sanguinetti M."/>
            <person name="Schuetze T."/>
            <person name="Sepcic K."/>
            <person name="Shelest E."/>
            <person name="Sherlock G."/>
            <person name="Sophianopoulou V."/>
            <person name="Squina F.M."/>
            <person name="Sun H."/>
            <person name="Susca A."/>
            <person name="Todd R.B."/>
            <person name="Tsang A."/>
            <person name="Unkles S.E."/>
            <person name="van de Wiele N."/>
            <person name="van Rossen-Uffink D."/>
            <person name="Oliveira J.V."/>
            <person name="Vesth T.C."/>
            <person name="Visser J."/>
            <person name="Yu J.-H."/>
            <person name="Zhou M."/>
            <person name="Andersen M.R."/>
            <person name="Archer D.B."/>
            <person name="Baker S.E."/>
            <person name="Benoit I."/>
            <person name="Brakhage A.A."/>
            <person name="Braus G.H."/>
            <person name="Fischer R."/>
            <person name="Frisvad J.C."/>
            <person name="Goldman G.H."/>
            <person name="Houbraken J."/>
            <person name="Oakley B."/>
            <person name="Pocsi I."/>
            <person name="Scazzocchio C."/>
            <person name="Seiboth B."/>
            <person name="vanKuyk P.A."/>
            <person name="Wortman J."/>
            <person name="Dyer P.S."/>
            <person name="Grigoriev I.V."/>
        </authorList>
    </citation>
    <scope>NUCLEOTIDE SEQUENCE [LARGE SCALE GENOMIC DNA]</scope>
    <source>
        <strain evidence="8">ATCC 16872 / CBS 172.66 / WB 5094</strain>
    </source>
</reference>
<feature type="transmembrane region" description="Helical" evidence="5">
    <location>
        <begin position="170"/>
        <end position="193"/>
    </location>
</feature>
<evidence type="ECO:0000256" key="5">
    <source>
        <dbReference type="SAM" id="Phobius"/>
    </source>
</evidence>
<dbReference type="PROSITE" id="PS50850">
    <property type="entry name" value="MFS"/>
    <property type="match status" value="1"/>
</dbReference>
<dbReference type="GO" id="GO:0022857">
    <property type="term" value="F:transmembrane transporter activity"/>
    <property type="evidence" value="ECO:0007669"/>
    <property type="project" value="InterPro"/>
</dbReference>
<organism evidence="7 8">
    <name type="scientific">Aspergillus aculeatus (strain ATCC 16872 / CBS 172.66 / WB 5094)</name>
    <dbReference type="NCBI Taxonomy" id="690307"/>
    <lineage>
        <taxon>Eukaryota</taxon>
        <taxon>Fungi</taxon>
        <taxon>Dikarya</taxon>
        <taxon>Ascomycota</taxon>
        <taxon>Pezizomycotina</taxon>
        <taxon>Eurotiomycetes</taxon>
        <taxon>Eurotiomycetidae</taxon>
        <taxon>Eurotiales</taxon>
        <taxon>Aspergillaceae</taxon>
        <taxon>Aspergillus</taxon>
        <taxon>Aspergillus subgen. Circumdati</taxon>
    </lineage>
</organism>
<evidence type="ECO:0000256" key="3">
    <source>
        <dbReference type="ARBA" id="ARBA00022989"/>
    </source>
</evidence>
<dbReference type="GO" id="GO:0005886">
    <property type="term" value="C:plasma membrane"/>
    <property type="evidence" value="ECO:0007669"/>
    <property type="project" value="TreeGrafter"/>
</dbReference>
<dbReference type="Proteomes" id="UP000184546">
    <property type="component" value="Unassembled WGS sequence"/>
</dbReference>
<dbReference type="Gene3D" id="1.20.1250.20">
    <property type="entry name" value="MFS general substrate transporter like domains"/>
    <property type="match status" value="1"/>
</dbReference>
<feature type="transmembrane region" description="Helical" evidence="5">
    <location>
        <begin position="348"/>
        <end position="367"/>
    </location>
</feature>
<feature type="transmembrane region" description="Helical" evidence="5">
    <location>
        <begin position="445"/>
        <end position="465"/>
    </location>
</feature>
<dbReference type="InterPro" id="IPR020846">
    <property type="entry name" value="MFS_dom"/>
</dbReference>
<gene>
    <name evidence="7" type="ORF">ASPACDRAFT_1881911</name>
</gene>
<dbReference type="RefSeq" id="XP_020054902.1">
    <property type="nucleotide sequence ID" value="XM_020198267.1"/>
</dbReference>
<dbReference type="STRING" id="690307.A0A1L9WQV6"/>
<proteinExistence type="predicted"/>
<feature type="transmembrane region" description="Helical" evidence="5">
    <location>
        <begin position="420"/>
        <end position="439"/>
    </location>
</feature>
<accession>A0A1L9WQV6</accession>
<feature type="transmembrane region" description="Helical" evidence="5">
    <location>
        <begin position="136"/>
        <end position="158"/>
    </location>
</feature>
<dbReference type="PANTHER" id="PTHR23502">
    <property type="entry name" value="MAJOR FACILITATOR SUPERFAMILY"/>
    <property type="match status" value="1"/>
</dbReference>
<evidence type="ECO:0000256" key="2">
    <source>
        <dbReference type="ARBA" id="ARBA00022692"/>
    </source>
</evidence>
<keyword evidence="3 5" id="KW-1133">Transmembrane helix</keyword>
<feature type="transmembrane region" description="Helical" evidence="5">
    <location>
        <begin position="199"/>
        <end position="218"/>
    </location>
</feature>
<dbReference type="InterPro" id="IPR036259">
    <property type="entry name" value="MFS_trans_sf"/>
</dbReference>
<feature type="domain" description="Major facilitator superfamily (MFS) profile" evidence="6">
    <location>
        <begin position="41"/>
        <end position="470"/>
    </location>
</feature>
<dbReference type="Pfam" id="PF07690">
    <property type="entry name" value="MFS_1"/>
    <property type="match status" value="1"/>
</dbReference>
<dbReference type="PANTHER" id="PTHR23502:SF74">
    <property type="entry name" value="MAJOR FACILITATOR SUPERFAMILY (MFS) PROFILE DOMAIN-CONTAINING PROTEIN"/>
    <property type="match status" value="1"/>
</dbReference>
<feature type="transmembrane region" description="Helical" evidence="5">
    <location>
        <begin position="305"/>
        <end position="328"/>
    </location>
</feature>
<comment type="subcellular location">
    <subcellularLocation>
        <location evidence="1">Membrane</location>
        <topology evidence="1">Multi-pass membrane protein</topology>
    </subcellularLocation>
</comment>
<dbReference type="OrthoDB" id="5141738at2759"/>
<evidence type="ECO:0000256" key="4">
    <source>
        <dbReference type="ARBA" id="ARBA00023136"/>
    </source>
</evidence>
<feature type="transmembrane region" description="Helical" evidence="5">
    <location>
        <begin position="379"/>
        <end position="400"/>
    </location>
</feature>
<keyword evidence="4 5" id="KW-0472">Membrane</keyword>
<dbReference type="GeneID" id="30972081"/>
<feature type="transmembrane region" description="Helical" evidence="5">
    <location>
        <begin position="111"/>
        <end position="130"/>
    </location>
</feature>
<dbReference type="SUPFAM" id="SSF103473">
    <property type="entry name" value="MFS general substrate transporter"/>
    <property type="match status" value="1"/>
</dbReference>